<evidence type="ECO:0000313" key="4">
    <source>
        <dbReference type="Proteomes" id="UP000024837"/>
    </source>
</evidence>
<feature type="region of interest" description="Disordered" evidence="1">
    <location>
        <begin position="276"/>
        <end position="421"/>
    </location>
</feature>
<feature type="chain" id="PRO_5004895791" description="Cell surface protein" evidence="2">
    <location>
        <begin position="19"/>
        <end position="580"/>
    </location>
</feature>
<feature type="compositionally biased region" description="Pro residues" evidence="1">
    <location>
        <begin position="366"/>
        <end position="377"/>
    </location>
</feature>
<feature type="compositionally biased region" description="Pro residues" evidence="1">
    <location>
        <begin position="334"/>
        <end position="350"/>
    </location>
</feature>
<dbReference type="Pfam" id="PF11327">
    <property type="entry name" value="Egh16-like"/>
    <property type="match status" value="2"/>
</dbReference>
<feature type="region of interest" description="Disordered" evidence="1">
    <location>
        <begin position="100"/>
        <end position="121"/>
    </location>
</feature>
<feature type="compositionally biased region" description="Polar residues" evidence="1">
    <location>
        <begin position="412"/>
        <end position="421"/>
    </location>
</feature>
<sequence>MRFSVITSAVVVVAIVDGHGLVTRITGANGVVMPGLTVIQGTPRDCQSPDCGAQADTALFKKDELASGKASPLGRTNRGGPVYADSMVINFMGGLGPAAAKGAAPATKPAGNAATSGNQVAKRSPAINIGDLLQGLTGLIGLLRPGNGNNGAGNNGAGNNGAGNNGAGNNGAGNNGAGNNGAGNNGAGNNGAAPVLPIPIQPIPVVPQPVVPQPVVPGQGFNGLAKRAPAINIGDLLQGIVGLVGALRPGNGNAGNGNAGNGNAGNGNAGNGNAGNGNAGNGNAGNGNNGAAPPLPIPIQPVPIQPNPQPIPVVPQPITPNPGQPGPIDQLPGGPSPPFPGPPFPQPPTGPIDQQPGSPIGQLPGGPNPPFPQPPTGPIGQQPGFPNDQFNGPIPQPPINGLARRDGDRPSQKSTTQQSTPAVIMPGMGAAKGFPTCSDSGAVSMTYHQVNGDGAGPLFALIDPTSGGRDMGAFVPATMILDVPGRGLGNSENVLTDYDISVQMPKDMVCSGTVAGFTGLCVVRVHNKATAGPFGGSAVFIQSPKAKKRAVEYQRLKKRHYARGIIRRDRETPVDADRLW</sequence>
<keyword evidence="2" id="KW-0732">Signal</keyword>
<organism evidence="3 4">
    <name type="scientific">Drechslerella stenobrocha 248</name>
    <dbReference type="NCBI Taxonomy" id="1043628"/>
    <lineage>
        <taxon>Eukaryota</taxon>
        <taxon>Fungi</taxon>
        <taxon>Dikarya</taxon>
        <taxon>Ascomycota</taxon>
        <taxon>Pezizomycotina</taxon>
        <taxon>Orbiliomycetes</taxon>
        <taxon>Orbiliales</taxon>
        <taxon>Orbiliaceae</taxon>
        <taxon>Drechslerella</taxon>
    </lineage>
</organism>
<evidence type="ECO:0000256" key="2">
    <source>
        <dbReference type="SAM" id="SignalP"/>
    </source>
</evidence>
<feature type="compositionally biased region" description="Pro residues" evidence="1">
    <location>
        <begin position="293"/>
        <end position="325"/>
    </location>
</feature>
<feature type="signal peptide" evidence="2">
    <location>
        <begin position="1"/>
        <end position="18"/>
    </location>
</feature>
<proteinExistence type="predicted"/>
<dbReference type="PANTHER" id="PTHR34618">
    <property type="entry name" value="SURFACE PROTEIN MAS1, PUTATIVE-RELATED"/>
    <property type="match status" value="1"/>
</dbReference>
<name>W7HZ56_9PEZI</name>
<feature type="compositionally biased region" description="Low complexity" evidence="1">
    <location>
        <begin position="100"/>
        <end position="115"/>
    </location>
</feature>
<dbReference type="EMBL" id="KI966427">
    <property type="protein sequence ID" value="EWC45462.1"/>
    <property type="molecule type" value="Genomic_DNA"/>
</dbReference>
<feature type="compositionally biased region" description="Gly residues" evidence="1">
    <location>
        <begin position="276"/>
        <end position="288"/>
    </location>
</feature>
<accession>W7HZ56</accession>
<dbReference type="HOGENOM" id="CLU_470108_0_0_1"/>
<dbReference type="InterPro" id="IPR021476">
    <property type="entry name" value="Egh16-like"/>
</dbReference>
<gene>
    <name evidence="3" type="ORF">DRE_00861</name>
</gene>
<keyword evidence="4" id="KW-1185">Reference proteome</keyword>
<dbReference type="OrthoDB" id="5310497at2759"/>
<reference evidence="3 4" key="1">
    <citation type="submission" date="2013-05" db="EMBL/GenBank/DDBJ databases">
        <title>Drechslerella stenobrocha genome reveals carnivorous origination and mechanical trapping mechanism of predatory fungi.</title>
        <authorList>
            <person name="Liu X."/>
            <person name="Zhang W."/>
            <person name="Liu K."/>
        </authorList>
    </citation>
    <scope>NUCLEOTIDE SEQUENCE [LARGE SCALE GENOMIC DNA]</scope>
    <source>
        <strain evidence="3 4">248</strain>
    </source>
</reference>
<dbReference type="PANTHER" id="PTHR34618:SF1">
    <property type="entry name" value="SECRETED PROTEIN"/>
    <property type="match status" value="1"/>
</dbReference>
<evidence type="ECO:0000313" key="3">
    <source>
        <dbReference type="EMBL" id="EWC45462.1"/>
    </source>
</evidence>
<dbReference type="AlphaFoldDB" id="W7HZ56"/>
<dbReference type="Proteomes" id="UP000024837">
    <property type="component" value="Unassembled WGS sequence"/>
</dbReference>
<evidence type="ECO:0000256" key="1">
    <source>
        <dbReference type="SAM" id="MobiDB-lite"/>
    </source>
</evidence>
<protein>
    <recommendedName>
        <fullName evidence="5">Cell surface protein</fullName>
    </recommendedName>
</protein>
<evidence type="ECO:0008006" key="5">
    <source>
        <dbReference type="Google" id="ProtNLM"/>
    </source>
</evidence>